<reference evidence="3 4" key="1">
    <citation type="submission" date="2016-10" db="EMBL/GenBank/DDBJ databases">
        <authorList>
            <person name="Varghese N."/>
            <person name="Submissions S."/>
        </authorList>
    </citation>
    <scope>NUCLEOTIDE SEQUENCE [LARGE SCALE GENOMIC DNA]</scope>
    <source>
        <strain evidence="4">ATCC 20501</strain>
        <strain evidence="2 3">CGMCC 4.3529</strain>
    </source>
</reference>
<dbReference type="Proteomes" id="UP000236729">
    <property type="component" value="Unassembled WGS sequence"/>
</dbReference>
<dbReference type="Proteomes" id="UP000199690">
    <property type="component" value="Unassembled WGS sequence"/>
</dbReference>
<keyword evidence="3" id="KW-1185">Reference proteome</keyword>
<evidence type="ECO:0000313" key="3">
    <source>
        <dbReference type="Proteomes" id="UP000199690"/>
    </source>
</evidence>
<evidence type="ECO:0000313" key="1">
    <source>
        <dbReference type="EMBL" id="SEG98867.1"/>
    </source>
</evidence>
<dbReference type="EMBL" id="FOME01000003">
    <property type="protein sequence ID" value="SFD23287.1"/>
    <property type="molecule type" value="Genomic_DNA"/>
</dbReference>
<accession>A0A1I1QMQ3</accession>
<dbReference type="EMBL" id="FNVB01000024">
    <property type="protein sequence ID" value="SEG98867.1"/>
    <property type="molecule type" value="Genomic_DNA"/>
</dbReference>
<dbReference type="AlphaFoldDB" id="A0A1H6ELX3"/>
<gene>
    <name evidence="1" type="ORF">SAMN02982929_07238</name>
    <name evidence="2" type="ORF">SAMN05216506_103161</name>
</gene>
<accession>A0A1H6ELX3</accession>
<organism evidence="1 4">
    <name type="scientific">Saccharopolyspora kobensis</name>
    <dbReference type="NCBI Taxonomy" id="146035"/>
    <lineage>
        <taxon>Bacteria</taxon>
        <taxon>Bacillati</taxon>
        <taxon>Actinomycetota</taxon>
        <taxon>Actinomycetes</taxon>
        <taxon>Pseudonocardiales</taxon>
        <taxon>Pseudonocardiaceae</taxon>
        <taxon>Saccharopolyspora</taxon>
    </lineage>
</organism>
<proteinExistence type="predicted"/>
<sequence length="228" mass="24197">MPTMPTFETGHNVTAAEWNAHATQINDNTSAIATNSSSIAGHASRIGALEYNVLTQASDFLLYGDRVSTGRRVDSVRSESTSNGFMTAFATISPKTFTATQLRMCVTAAAVGASGTFDVSFLRGPNTSNLVQQWTAFGAAHVTTTGLKTWTLPSVAITAGEAIGVCIICTAWTTPPSWSSSPAGSAPLINSTPYSVYQPGRSYPPETPINMSDAKWTRSNQLFWFAVA</sequence>
<name>A0A1H6ELX3_9PSEU</name>
<dbReference type="RefSeq" id="WP_093350566.1">
    <property type="nucleotide sequence ID" value="NZ_FNVB01000024.1"/>
</dbReference>
<reference evidence="1" key="2">
    <citation type="submission" date="2016-10" db="EMBL/GenBank/DDBJ databases">
        <authorList>
            <person name="de Groot N.N."/>
        </authorList>
    </citation>
    <scope>NUCLEOTIDE SEQUENCE [LARGE SCALE GENOMIC DNA]</scope>
    <source>
        <strain evidence="1">ATCC 20501</strain>
    </source>
</reference>
<evidence type="ECO:0000313" key="4">
    <source>
        <dbReference type="Proteomes" id="UP000236729"/>
    </source>
</evidence>
<evidence type="ECO:0000313" key="2">
    <source>
        <dbReference type="EMBL" id="SFD23287.1"/>
    </source>
</evidence>
<protein>
    <submittedName>
        <fullName evidence="1">Uncharacterized protein</fullName>
    </submittedName>
</protein>